<proteinExistence type="predicted"/>
<dbReference type="AlphaFoldDB" id="A0A4S2FT36"/>
<gene>
    <name evidence="1" type="ORF">E5333_10250</name>
</gene>
<organism evidence="1 2">
    <name type="scientific">Muribaculum intestinale</name>
    <dbReference type="NCBI Taxonomy" id="1796646"/>
    <lineage>
        <taxon>Bacteria</taxon>
        <taxon>Pseudomonadati</taxon>
        <taxon>Bacteroidota</taxon>
        <taxon>Bacteroidia</taxon>
        <taxon>Bacteroidales</taxon>
        <taxon>Muribaculaceae</taxon>
        <taxon>Muribaculum</taxon>
    </lineage>
</organism>
<name>A0A4S2FT36_9BACT</name>
<comment type="caution">
    <text evidence="1">The sequence shown here is derived from an EMBL/GenBank/DDBJ whole genome shotgun (WGS) entry which is preliminary data.</text>
</comment>
<dbReference type="Proteomes" id="UP000306630">
    <property type="component" value="Unassembled WGS sequence"/>
</dbReference>
<evidence type="ECO:0000313" key="2">
    <source>
        <dbReference type="Proteomes" id="UP000306630"/>
    </source>
</evidence>
<dbReference type="EMBL" id="SRYD01000041">
    <property type="protein sequence ID" value="TGY72391.1"/>
    <property type="molecule type" value="Genomic_DNA"/>
</dbReference>
<reference evidence="1 2" key="1">
    <citation type="submission" date="2019-04" db="EMBL/GenBank/DDBJ databases">
        <title>Microbes associate with the intestines of laboratory mice.</title>
        <authorList>
            <person name="Navarre W."/>
            <person name="Wong E."/>
            <person name="Huang K."/>
            <person name="Tropini C."/>
            <person name="Ng K."/>
            <person name="Yu B."/>
        </authorList>
    </citation>
    <scope>NUCLEOTIDE SEQUENCE [LARGE SCALE GENOMIC DNA]</scope>
    <source>
        <strain evidence="1 2">NM06_A21</strain>
    </source>
</reference>
<evidence type="ECO:0000313" key="1">
    <source>
        <dbReference type="EMBL" id="TGY72391.1"/>
    </source>
</evidence>
<feature type="non-terminal residue" evidence="1">
    <location>
        <position position="1"/>
    </location>
</feature>
<protein>
    <submittedName>
        <fullName evidence="1">DUF3575 domain-containing protein</fullName>
    </submittedName>
</protein>
<dbReference type="Pfam" id="PF12099">
    <property type="entry name" value="DUF3575"/>
    <property type="match status" value="1"/>
</dbReference>
<dbReference type="RefSeq" id="WP_135993549.1">
    <property type="nucleotide sequence ID" value="NZ_SRYD01000041.1"/>
</dbReference>
<sequence length="264" mass="30099">IYTGGDARRQRQMCIRDRLYACLTSVSHCAHASGVPEVRGDTVFVHYQTTADSPRIHTYIIGGVNSLTRNQTQPCDCENFINNLPTTAIYTNMLYDALLVPNIGIKFAIADRLTVGADWMYAWWNDSRHHYYRIYGGDLDVKWRIGALRPNDPFAGHHIGLYASLTYFDLQRGIDYKGVMSAKYNYAAGISYTYSLPIARHFNIDFSIGLGYMWGKIKRHTPIDDHDVWLSTERRSWLGPTRAGISLVWVFGKDIYNIKKGGSR</sequence>
<dbReference type="InterPro" id="IPR021958">
    <property type="entry name" value="DUF3575"/>
</dbReference>
<accession>A0A4S2FT36</accession>